<dbReference type="Gene3D" id="1.10.10.10">
    <property type="entry name" value="Winged helix-like DNA-binding domain superfamily/Winged helix DNA-binding domain"/>
    <property type="match status" value="1"/>
</dbReference>
<evidence type="ECO:0000256" key="1">
    <source>
        <dbReference type="ARBA" id="ARBA00023015"/>
    </source>
</evidence>
<dbReference type="SUPFAM" id="SSF46785">
    <property type="entry name" value="Winged helix' DNA-binding domain"/>
    <property type="match status" value="1"/>
</dbReference>
<dbReference type="SMART" id="SM00345">
    <property type="entry name" value="HTH_GNTR"/>
    <property type="match status" value="1"/>
</dbReference>
<evidence type="ECO:0000256" key="3">
    <source>
        <dbReference type="ARBA" id="ARBA00023163"/>
    </source>
</evidence>
<proteinExistence type="predicted"/>
<dbReference type="EMBL" id="JBHTHQ010000012">
    <property type="protein sequence ID" value="MFD0704507.1"/>
    <property type="molecule type" value="Genomic_DNA"/>
</dbReference>
<dbReference type="InterPro" id="IPR036390">
    <property type="entry name" value="WH_DNA-bd_sf"/>
</dbReference>
<dbReference type="InterPro" id="IPR000524">
    <property type="entry name" value="Tscrpt_reg_HTH_GntR"/>
</dbReference>
<dbReference type="CDD" id="cd07377">
    <property type="entry name" value="WHTH_GntR"/>
    <property type="match status" value="1"/>
</dbReference>
<accession>A0ABW2Y8V6</accession>
<keyword evidence="2" id="KW-0238">DNA-binding</keyword>
<dbReference type="Pfam" id="PF07729">
    <property type="entry name" value="FCD"/>
    <property type="match status" value="1"/>
</dbReference>
<keyword evidence="6" id="KW-1185">Reference proteome</keyword>
<keyword evidence="3" id="KW-0804">Transcription</keyword>
<dbReference type="Pfam" id="PF00392">
    <property type="entry name" value="GntR"/>
    <property type="match status" value="1"/>
</dbReference>
<gene>
    <name evidence="5" type="ORF">ACFQY8_01915</name>
</gene>
<dbReference type="PRINTS" id="PR00035">
    <property type="entry name" value="HTHGNTR"/>
</dbReference>
<name>A0ABW2Y8V6_9BIFI</name>
<dbReference type="RefSeq" id="WP_377938065.1">
    <property type="nucleotide sequence ID" value="NZ_JBHTHQ010000012.1"/>
</dbReference>
<dbReference type="InterPro" id="IPR011711">
    <property type="entry name" value="GntR_C"/>
</dbReference>
<protein>
    <submittedName>
        <fullName evidence="5">FadR/GntR family transcriptional regulator</fullName>
    </submittedName>
</protein>
<dbReference type="Proteomes" id="UP001597036">
    <property type="component" value="Unassembled WGS sequence"/>
</dbReference>
<dbReference type="PROSITE" id="PS50949">
    <property type="entry name" value="HTH_GNTR"/>
    <property type="match status" value="1"/>
</dbReference>
<reference evidence="6" key="1">
    <citation type="journal article" date="2019" name="Int. J. Syst. Evol. Microbiol.">
        <title>The Global Catalogue of Microorganisms (GCM) 10K type strain sequencing project: providing services to taxonomists for standard genome sequencing and annotation.</title>
        <authorList>
            <consortium name="The Broad Institute Genomics Platform"/>
            <consortium name="The Broad Institute Genome Sequencing Center for Infectious Disease"/>
            <person name="Wu L."/>
            <person name="Ma J."/>
        </authorList>
    </citation>
    <scope>NUCLEOTIDE SEQUENCE [LARGE SCALE GENOMIC DNA]</scope>
    <source>
        <strain evidence="6">CCM 8604</strain>
    </source>
</reference>
<dbReference type="PANTHER" id="PTHR43537">
    <property type="entry name" value="TRANSCRIPTIONAL REGULATOR, GNTR FAMILY"/>
    <property type="match status" value="1"/>
</dbReference>
<evidence type="ECO:0000313" key="5">
    <source>
        <dbReference type="EMBL" id="MFD0704507.1"/>
    </source>
</evidence>
<dbReference type="SMART" id="SM00895">
    <property type="entry name" value="FCD"/>
    <property type="match status" value="1"/>
</dbReference>
<dbReference type="PANTHER" id="PTHR43537:SF5">
    <property type="entry name" value="UXU OPERON TRANSCRIPTIONAL REGULATOR"/>
    <property type="match status" value="1"/>
</dbReference>
<feature type="domain" description="HTH gntR-type" evidence="4">
    <location>
        <begin position="33"/>
        <end position="101"/>
    </location>
</feature>
<dbReference type="SUPFAM" id="SSF48008">
    <property type="entry name" value="GntR ligand-binding domain-like"/>
    <property type="match status" value="1"/>
</dbReference>
<keyword evidence="1" id="KW-0805">Transcription regulation</keyword>
<evidence type="ECO:0000313" key="6">
    <source>
        <dbReference type="Proteomes" id="UP001597036"/>
    </source>
</evidence>
<sequence>MDITDNESFFEAANVEELTNSLTTDDNLLMSPRRRVDITMNAIKTYIIKEGLHPGDPLPTESELCEHLKTARSSIREALRKLEALDIVTVAHGRGTFVGNLSLEPLVEALSFRAMIPHNDSYTDLRDIIELRKILDYGMARQVIASMPNFSESEINRLREITRQMDAESAEGHTFLEQDSEFHTTMMRHVHNAISKQLAQSLWLVHMAVVPALKADITADLKHTAQAHLDILNAAIAGDEDAYRIALETHYAPIEEIIRQLNH</sequence>
<dbReference type="InterPro" id="IPR036388">
    <property type="entry name" value="WH-like_DNA-bd_sf"/>
</dbReference>
<dbReference type="InterPro" id="IPR008920">
    <property type="entry name" value="TF_FadR/GntR_C"/>
</dbReference>
<dbReference type="Gene3D" id="1.20.120.530">
    <property type="entry name" value="GntR ligand-binding domain-like"/>
    <property type="match status" value="1"/>
</dbReference>
<comment type="caution">
    <text evidence="5">The sequence shown here is derived from an EMBL/GenBank/DDBJ whole genome shotgun (WGS) entry which is preliminary data.</text>
</comment>
<evidence type="ECO:0000256" key="2">
    <source>
        <dbReference type="ARBA" id="ARBA00023125"/>
    </source>
</evidence>
<organism evidence="5 6">
    <name type="scientific">Alloscardovia venturai</name>
    <dbReference type="NCBI Taxonomy" id="1769421"/>
    <lineage>
        <taxon>Bacteria</taxon>
        <taxon>Bacillati</taxon>
        <taxon>Actinomycetota</taxon>
        <taxon>Actinomycetes</taxon>
        <taxon>Bifidobacteriales</taxon>
        <taxon>Bifidobacteriaceae</taxon>
        <taxon>Alloscardovia</taxon>
    </lineage>
</organism>
<evidence type="ECO:0000259" key="4">
    <source>
        <dbReference type="PROSITE" id="PS50949"/>
    </source>
</evidence>